<dbReference type="InterPro" id="IPR003829">
    <property type="entry name" value="Pirin_N_dom"/>
</dbReference>
<dbReference type="Pfam" id="PF02678">
    <property type="entry name" value="Pirin"/>
    <property type="match status" value="1"/>
</dbReference>
<dbReference type="EMBL" id="JARESE010000098">
    <property type="protein sequence ID" value="MDE8654671.1"/>
    <property type="molecule type" value="Genomic_DNA"/>
</dbReference>
<feature type="domain" description="Pirin N-terminal" evidence="4">
    <location>
        <begin position="17"/>
        <end position="123"/>
    </location>
</feature>
<accession>A0ABT5WXN0</accession>
<dbReference type="PIRSF" id="PIRSF006232">
    <property type="entry name" value="Pirin"/>
    <property type="match status" value="1"/>
</dbReference>
<dbReference type="PANTHER" id="PTHR13903:SF8">
    <property type="entry name" value="PIRIN"/>
    <property type="match status" value="1"/>
</dbReference>
<dbReference type="CDD" id="cd02909">
    <property type="entry name" value="cupin_pirin_N"/>
    <property type="match status" value="1"/>
</dbReference>
<evidence type="ECO:0000313" key="6">
    <source>
        <dbReference type="EMBL" id="MDE8654671.1"/>
    </source>
</evidence>
<feature type="compositionally biased region" description="Pro residues" evidence="3">
    <location>
        <begin position="285"/>
        <end position="298"/>
    </location>
</feature>
<feature type="region of interest" description="Disordered" evidence="3">
    <location>
        <begin position="279"/>
        <end position="298"/>
    </location>
</feature>
<reference evidence="6 7" key="1">
    <citation type="submission" date="2023-03" db="EMBL/GenBank/DDBJ databases">
        <title>NovoSphingobium album sp. nov. isolated from polycyclic aromatic hydrocarbons- and heavy-metal polluted soil.</title>
        <authorList>
            <person name="Liu Z."/>
            <person name="Wang K."/>
        </authorList>
    </citation>
    <scope>NUCLEOTIDE SEQUENCE [LARGE SCALE GENOMIC DNA]</scope>
    <source>
        <strain evidence="6 7">H3SJ31-1</strain>
    </source>
</reference>
<sequence>MIELVIDQRRRDLGGGFEVGRVLPFAKRRMIGPFIFFDHMGPVDLPAGIPKEMDVRPHPHIGLSTVTYLYEGEVMHRDSVGSEQAIFPGEVNWMTAGRGITHSERFERARSEGGRVHGIQAWVALPEADEECDPTFTNHGLGDLPTFEDQGLRGRLVAGKALGLEANVKTHSPLFYLHWDLDAGARTELPADYPERAIYVTGGAVEVAGQRIEAGRMAVLSPGRTATIQALEPSVVMAIGGEPIGPRFIDWNFVSSSKERIVQAKADWRAQRMKLPDLDHDSFIPLPPDPGHPAPAMS</sequence>
<gene>
    <name evidence="6" type="ORF">PYV00_23540</name>
</gene>
<feature type="domain" description="Pirin C-terminal" evidence="5">
    <location>
        <begin position="176"/>
        <end position="273"/>
    </location>
</feature>
<evidence type="ECO:0000256" key="1">
    <source>
        <dbReference type="ARBA" id="ARBA00008416"/>
    </source>
</evidence>
<evidence type="ECO:0000313" key="7">
    <source>
        <dbReference type="Proteomes" id="UP001216253"/>
    </source>
</evidence>
<name>A0ABT5WXN0_9SPHN</name>
<dbReference type="InterPro" id="IPR008778">
    <property type="entry name" value="Pirin_C_dom"/>
</dbReference>
<dbReference type="PANTHER" id="PTHR13903">
    <property type="entry name" value="PIRIN-RELATED"/>
    <property type="match status" value="1"/>
</dbReference>
<organism evidence="6 7">
    <name type="scientific">Novosphingobium album</name>
    <name type="common">ex Liu et al. 2023</name>
    <dbReference type="NCBI Taxonomy" id="3031130"/>
    <lineage>
        <taxon>Bacteria</taxon>
        <taxon>Pseudomonadati</taxon>
        <taxon>Pseudomonadota</taxon>
        <taxon>Alphaproteobacteria</taxon>
        <taxon>Sphingomonadales</taxon>
        <taxon>Sphingomonadaceae</taxon>
        <taxon>Novosphingobium</taxon>
    </lineage>
</organism>
<protein>
    <submittedName>
        <fullName evidence="6">Pirin family protein</fullName>
    </submittedName>
</protein>
<dbReference type="SUPFAM" id="SSF51182">
    <property type="entry name" value="RmlC-like cupins"/>
    <property type="match status" value="1"/>
</dbReference>
<keyword evidence="7" id="KW-1185">Reference proteome</keyword>
<dbReference type="Pfam" id="PF05726">
    <property type="entry name" value="Pirin_C"/>
    <property type="match status" value="1"/>
</dbReference>
<comment type="caution">
    <text evidence="6">The sequence shown here is derived from an EMBL/GenBank/DDBJ whole genome shotgun (WGS) entry which is preliminary data.</text>
</comment>
<dbReference type="InterPro" id="IPR012093">
    <property type="entry name" value="Pirin"/>
</dbReference>
<evidence type="ECO:0000256" key="3">
    <source>
        <dbReference type="SAM" id="MobiDB-lite"/>
    </source>
</evidence>
<evidence type="ECO:0000259" key="5">
    <source>
        <dbReference type="Pfam" id="PF05726"/>
    </source>
</evidence>
<evidence type="ECO:0000256" key="2">
    <source>
        <dbReference type="RuleBase" id="RU003457"/>
    </source>
</evidence>
<dbReference type="CDD" id="cd02247">
    <property type="entry name" value="cupin_pirin_C"/>
    <property type="match status" value="1"/>
</dbReference>
<comment type="similarity">
    <text evidence="1 2">Belongs to the pirin family.</text>
</comment>
<proteinExistence type="inferred from homology"/>
<dbReference type="Gene3D" id="2.60.120.10">
    <property type="entry name" value="Jelly Rolls"/>
    <property type="match status" value="2"/>
</dbReference>
<dbReference type="Proteomes" id="UP001216253">
    <property type="component" value="Unassembled WGS sequence"/>
</dbReference>
<dbReference type="InterPro" id="IPR014710">
    <property type="entry name" value="RmlC-like_jellyroll"/>
</dbReference>
<evidence type="ECO:0000259" key="4">
    <source>
        <dbReference type="Pfam" id="PF02678"/>
    </source>
</evidence>
<dbReference type="InterPro" id="IPR011051">
    <property type="entry name" value="RmlC_Cupin_sf"/>
</dbReference>
<dbReference type="RefSeq" id="WP_275230846.1">
    <property type="nucleotide sequence ID" value="NZ_JARESE010000098.1"/>
</dbReference>